<accession>A0AAV7W5G0</accession>
<gene>
    <name evidence="2" type="ORF">NDU88_003391</name>
</gene>
<dbReference type="EMBL" id="JANPWB010000002">
    <property type="protein sequence ID" value="KAJ1208001.1"/>
    <property type="molecule type" value="Genomic_DNA"/>
</dbReference>
<dbReference type="Proteomes" id="UP001066276">
    <property type="component" value="Chromosome 1_2"/>
</dbReference>
<sequence length="67" mass="7821">MVRRPNSSPLDRRRSSVRFPKRTGKERKGSSPLDRRRSSVRLPKRTGKEQKGRLTSRWNKLNCDGSL</sequence>
<proteinExistence type="predicted"/>
<dbReference type="AlphaFoldDB" id="A0AAV7W5G0"/>
<name>A0AAV7W5G0_PLEWA</name>
<evidence type="ECO:0000256" key="1">
    <source>
        <dbReference type="SAM" id="MobiDB-lite"/>
    </source>
</evidence>
<comment type="caution">
    <text evidence="2">The sequence shown here is derived from an EMBL/GenBank/DDBJ whole genome shotgun (WGS) entry which is preliminary data.</text>
</comment>
<reference evidence="2" key="1">
    <citation type="journal article" date="2022" name="bioRxiv">
        <title>Sequencing and chromosome-scale assembly of the giantPleurodeles waltlgenome.</title>
        <authorList>
            <person name="Brown T."/>
            <person name="Elewa A."/>
            <person name="Iarovenko S."/>
            <person name="Subramanian E."/>
            <person name="Araus A.J."/>
            <person name="Petzold A."/>
            <person name="Susuki M."/>
            <person name="Suzuki K.-i.T."/>
            <person name="Hayashi T."/>
            <person name="Toyoda A."/>
            <person name="Oliveira C."/>
            <person name="Osipova E."/>
            <person name="Leigh N.D."/>
            <person name="Simon A."/>
            <person name="Yun M.H."/>
        </authorList>
    </citation>
    <scope>NUCLEOTIDE SEQUENCE</scope>
    <source>
        <strain evidence="2">20211129_DDA</strain>
        <tissue evidence="2">Liver</tissue>
    </source>
</reference>
<feature type="compositionally biased region" description="Basic residues" evidence="1">
    <location>
        <begin position="15"/>
        <end position="25"/>
    </location>
</feature>
<feature type="region of interest" description="Disordered" evidence="1">
    <location>
        <begin position="1"/>
        <end position="67"/>
    </location>
</feature>
<keyword evidence="3" id="KW-1185">Reference proteome</keyword>
<protein>
    <submittedName>
        <fullName evidence="2">Uncharacterized protein</fullName>
    </submittedName>
</protein>
<feature type="compositionally biased region" description="Basic and acidic residues" evidence="1">
    <location>
        <begin position="26"/>
        <end position="37"/>
    </location>
</feature>
<organism evidence="2 3">
    <name type="scientific">Pleurodeles waltl</name>
    <name type="common">Iberian ribbed newt</name>
    <dbReference type="NCBI Taxonomy" id="8319"/>
    <lineage>
        <taxon>Eukaryota</taxon>
        <taxon>Metazoa</taxon>
        <taxon>Chordata</taxon>
        <taxon>Craniata</taxon>
        <taxon>Vertebrata</taxon>
        <taxon>Euteleostomi</taxon>
        <taxon>Amphibia</taxon>
        <taxon>Batrachia</taxon>
        <taxon>Caudata</taxon>
        <taxon>Salamandroidea</taxon>
        <taxon>Salamandridae</taxon>
        <taxon>Pleurodelinae</taxon>
        <taxon>Pleurodeles</taxon>
    </lineage>
</organism>
<evidence type="ECO:0000313" key="3">
    <source>
        <dbReference type="Proteomes" id="UP001066276"/>
    </source>
</evidence>
<evidence type="ECO:0000313" key="2">
    <source>
        <dbReference type="EMBL" id="KAJ1208001.1"/>
    </source>
</evidence>